<name>A0A4Y8Q8Z5_9BACL</name>
<comment type="similarity">
    <text evidence="1">Belongs to the short-chain dehydrogenases/reductases (SDR) family.</text>
</comment>
<comment type="caution">
    <text evidence="3">The sequence shown here is derived from an EMBL/GenBank/DDBJ whole genome shotgun (WGS) entry which is preliminary data.</text>
</comment>
<reference evidence="3 4" key="1">
    <citation type="submission" date="2017-03" db="EMBL/GenBank/DDBJ databases">
        <title>Isolation of Levoglucosan Utilizing Bacteria.</title>
        <authorList>
            <person name="Arya A.S."/>
        </authorList>
    </citation>
    <scope>NUCLEOTIDE SEQUENCE [LARGE SCALE GENOMIC DNA]</scope>
    <source>
        <strain evidence="3 4">MEC069</strain>
    </source>
</reference>
<keyword evidence="2" id="KW-0560">Oxidoreductase</keyword>
<dbReference type="InterPro" id="IPR036291">
    <property type="entry name" value="NAD(P)-bd_dom_sf"/>
</dbReference>
<dbReference type="PANTHER" id="PTHR42760:SF133">
    <property type="entry name" value="3-OXOACYL-[ACYL-CARRIER-PROTEIN] REDUCTASE"/>
    <property type="match status" value="1"/>
</dbReference>
<proteinExistence type="inferred from homology"/>
<dbReference type="CDD" id="cd05233">
    <property type="entry name" value="SDR_c"/>
    <property type="match status" value="1"/>
</dbReference>
<protein>
    <submittedName>
        <fullName evidence="3">Uncharacterized protein</fullName>
    </submittedName>
</protein>
<evidence type="ECO:0000313" key="4">
    <source>
        <dbReference type="Proteomes" id="UP000298246"/>
    </source>
</evidence>
<dbReference type="InterPro" id="IPR020904">
    <property type="entry name" value="Sc_DH/Rdtase_CS"/>
</dbReference>
<organism evidence="3 4">
    <name type="scientific">Paenibacillus athensensis</name>
    <dbReference type="NCBI Taxonomy" id="1967502"/>
    <lineage>
        <taxon>Bacteria</taxon>
        <taxon>Bacillati</taxon>
        <taxon>Bacillota</taxon>
        <taxon>Bacilli</taxon>
        <taxon>Bacillales</taxon>
        <taxon>Paenibacillaceae</taxon>
        <taxon>Paenibacillus</taxon>
    </lineage>
</organism>
<sequence length="239" mass="26746">MESNWRRQLLKTILVTGANGDIAAAWISRLERQHHRIIGMDLKPSRYPYLQTFLCDLSDENEIINCLRQGEGGWLEEVDAIVHLAGLYPNLPLESYDSQLWDRVHAVNVKSLYLIVQYMVARPCVKLQNIVITSSTAAKTGSRDPAYASSKAALIGLAKSLSVSLADRHIRVNTILPGIIETAMSHVQSEERKQFHKERTLAKYIGQPEEVANVISFLLDEQSSYIWGAAIDINGGMTL</sequence>
<dbReference type="PRINTS" id="PR00081">
    <property type="entry name" value="GDHRDH"/>
</dbReference>
<dbReference type="Proteomes" id="UP000298246">
    <property type="component" value="Unassembled WGS sequence"/>
</dbReference>
<gene>
    <name evidence="3" type="ORF">B5M42_01890</name>
</gene>
<dbReference type="GO" id="GO:0016616">
    <property type="term" value="F:oxidoreductase activity, acting on the CH-OH group of donors, NAD or NADP as acceptor"/>
    <property type="evidence" value="ECO:0007669"/>
    <property type="project" value="TreeGrafter"/>
</dbReference>
<keyword evidence="4" id="KW-1185">Reference proteome</keyword>
<evidence type="ECO:0000256" key="2">
    <source>
        <dbReference type="ARBA" id="ARBA00023002"/>
    </source>
</evidence>
<dbReference type="SUPFAM" id="SSF51735">
    <property type="entry name" value="NAD(P)-binding Rossmann-fold domains"/>
    <property type="match status" value="1"/>
</dbReference>
<dbReference type="AlphaFoldDB" id="A0A4Y8Q8Z5"/>
<dbReference type="OrthoDB" id="9806974at2"/>
<dbReference type="Pfam" id="PF13561">
    <property type="entry name" value="adh_short_C2"/>
    <property type="match status" value="1"/>
</dbReference>
<dbReference type="InterPro" id="IPR002347">
    <property type="entry name" value="SDR_fam"/>
</dbReference>
<dbReference type="PROSITE" id="PS00061">
    <property type="entry name" value="ADH_SHORT"/>
    <property type="match status" value="1"/>
</dbReference>
<evidence type="ECO:0000313" key="3">
    <source>
        <dbReference type="EMBL" id="TFE91220.1"/>
    </source>
</evidence>
<evidence type="ECO:0000256" key="1">
    <source>
        <dbReference type="ARBA" id="ARBA00006484"/>
    </source>
</evidence>
<dbReference type="EMBL" id="MYFO01000002">
    <property type="protein sequence ID" value="TFE91220.1"/>
    <property type="molecule type" value="Genomic_DNA"/>
</dbReference>
<dbReference type="Gene3D" id="3.40.50.720">
    <property type="entry name" value="NAD(P)-binding Rossmann-like Domain"/>
    <property type="match status" value="1"/>
</dbReference>
<dbReference type="PANTHER" id="PTHR42760">
    <property type="entry name" value="SHORT-CHAIN DEHYDROGENASES/REDUCTASES FAMILY MEMBER"/>
    <property type="match status" value="1"/>
</dbReference>
<accession>A0A4Y8Q8Z5</accession>